<gene>
    <name evidence="15" type="ORF">O1G21_06770</name>
</gene>
<dbReference type="Gene3D" id="3.10.129.110">
    <property type="entry name" value="Polyketide synthase dehydratase"/>
    <property type="match status" value="1"/>
</dbReference>
<reference evidence="16" key="1">
    <citation type="submission" date="2022-12" db="EMBL/GenBank/DDBJ databases">
        <authorList>
            <person name="Mo P."/>
        </authorList>
    </citation>
    <scope>NUCLEOTIDE SEQUENCE [LARGE SCALE GENOMIC DNA]</scope>
    <source>
        <strain evidence="16">HUAS 3-15</strain>
    </source>
</reference>
<dbReference type="InterPro" id="IPR049551">
    <property type="entry name" value="PKS_DH_C"/>
</dbReference>
<evidence type="ECO:0000313" key="15">
    <source>
        <dbReference type="EMBL" id="WBP85582.1"/>
    </source>
</evidence>
<dbReference type="PROSITE" id="PS52004">
    <property type="entry name" value="KS3_2"/>
    <property type="match status" value="1"/>
</dbReference>
<feature type="region of interest" description="Disordered" evidence="11">
    <location>
        <begin position="69"/>
        <end position="94"/>
    </location>
</feature>
<comment type="cofactor">
    <cofactor evidence="1">
        <name>pantetheine 4'-phosphate</name>
        <dbReference type="ChEBI" id="CHEBI:47942"/>
    </cofactor>
</comment>
<name>A0ABY7PZA8_9ACTN</name>
<keyword evidence="3" id="KW-0596">Phosphopantetheine</keyword>
<evidence type="ECO:0000256" key="11">
    <source>
        <dbReference type="SAM" id="MobiDB-lite"/>
    </source>
</evidence>
<dbReference type="InterPro" id="IPR013968">
    <property type="entry name" value="PKS_KR"/>
</dbReference>
<dbReference type="InterPro" id="IPR016039">
    <property type="entry name" value="Thiolase-like"/>
</dbReference>
<dbReference type="SMART" id="SM00827">
    <property type="entry name" value="PKS_AT"/>
    <property type="match status" value="1"/>
</dbReference>
<feature type="region of interest" description="C-terminal hotdog fold" evidence="9">
    <location>
        <begin position="1081"/>
        <end position="1223"/>
    </location>
</feature>
<dbReference type="InterPro" id="IPR036291">
    <property type="entry name" value="NAD(P)-bd_dom_sf"/>
</dbReference>
<dbReference type="PROSITE" id="PS52019">
    <property type="entry name" value="PKS_MFAS_DH"/>
    <property type="match status" value="1"/>
</dbReference>
<organism evidence="15 16">
    <name type="scientific">Kitasatospora cathayae</name>
    <dbReference type="NCBI Taxonomy" id="3004092"/>
    <lineage>
        <taxon>Bacteria</taxon>
        <taxon>Bacillati</taxon>
        <taxon>Actinomycetota</taxon>
        <taxon>Actinomycetes</taxon>
        <taxon>Kitasatosporales</taxon>
        <taxon>Streptomycetaceae</taxon>
        <taxon>Kitasatospora</taxon>
    </lineage>
</organism>
<dbReference type="InterPro" id="IPR020806">
    <property type="entry name" value="PKS_PP-bd"/>
</dbReference>
<dbReference type="Gene3D" id="3.30.70.3290">
    <property type="match status" value="1"/>
</dbReference>
<keyword evidence="8" id="KW-0012">Acyltransferase</keyword>
<dbReference type="InterPro" id="IPR055123">
    <property type="entry name" value="SpnB-like_Rossmann"/>
</dbReference>
<proteinExistence type="predicted"/>
<feature type="region of interest" description="N-terminal hotdog fold" evidence="9">
    <location>
        <begin position="941"/>
        <end position="1069"/>
    </location>
</feature>
<dbReference type="Pfam" id="PF08659">
    <property type="entry name" value="KR"/>
    <property type="match status" value="1"/>
</dbReference>
<protein>
    <submittedName>
        <fullName evidence="15">SDR family NAD(P)-dependent oxidoreductase</fullName>
    </submittedName>
</protein>
<dbReference type="Gene3D" id="3.40.50.720">
    <property type="entry name" value="NAD(P)-binding Rossmann-like Domain"/>
    <property type="match status" value="1"/>
</dbReference>
<dbReference type="Gene3D" id="3.40.366.10">
    <property type="entry name" value="Malonyl-Coenzyme A Acyl Carrier Protein, domain 2"/>
    <property type="match status" value="1"/>
</dbReference>
<keyword evidence="6" id="KW-0045">Antibiotic biosynthesis</keyword>
<dbReference type="InterPro" id="IPR057326">
    <property type="entry name" value="KR_dom"/>
</dbReference>
<dbReference type="PROSITE" id="PS00012">
    <property type="entry name" value="PHOSPHOPANTETHEINE"/>
    <property type="match status" value="1"/>
</dbReference>
<dbReference type="InterPro" id="IPR015083">
    <property type="entry name" value="NorB/c/GfsB-D-like_docking"/>
</dbReference>
<evidence type="ECO:0000256" key="3">
    <source>
        <dbReference type="ARBA" id="ARBA00022450"/>
    </source>
</evidence>
<evidence type="ECO:0000259" key="13">
    <source>
        <dbReference type="PROSITE" id="PS52004"/>
    </source>
</evidence>
<sequence length="1850" mass="194796">MAAEEKLRDYLKRATAELRNVRQQLQEAEESAHEPIAIVGMSCRYPGGVGSPEDLWRLVADGTDAISPFPTDRGWDTEGIYDPDPERPGRTYTREGGFLRGVTEFDAEFFGINRREALAMDPQQRLLLETAWEAVERAGIDATTLRGSRTGVFAAVMYHDYEGLLEGQDELAGYVINGSAGSIASGRIAYTFGFEGPALTVDTACSSSLVTLHLAAQALRRGECTLALAGGATVMSTPASFIEFSRQRSLAPDGRCKAFAAAADGTGWGEGVGMLLLERLSDARRNGHPVLAVVRGSAVNQDGASNGLTAPNGPSQQRVIRQALENARLRSDEIDAVEAHGTGTSLGDPIEAQSLLATYGQERASDQYLWLGSLKSNIGHSQAAAGVGGIIKMVMAMRHGVLPKSLHCAEPTGHVDWSSGAVRLLTEARPWPETGRPRRAAVSSFGISGTNAHAILEQAPVAVEEEPAPAPEQTPRATPSVLPEVPPVIPLLLSGRSADALRAQAERLRESIEAEPSADPADIAAALVRNRSSFEHRAVVLGRDRQSLLRELTALAEDAPTVPRGTAPAGARPVFVFPGQGSQWTGMALELLESSPVFAARIEECDRAFAPYLDWSLTGVLRGAEGTPSLDRVDVLQPALFAVMLGLAEVWRACGIQPAAVVGHSQGEVAAAVVAGALSLPDAARIVALRSQALLELSGTSGMLSVSLSARAVEERLRPWGERLSVAAVNGPHSVVVSGDSGALEEFRLALEADGTWARRIPGVDTPGHSARIDEVHERMLAALAETAPSASDVPFYSTVTGGLLATDELDADYWYRNMRQTVQLEPATRALVADGYAHFLEISPHPVLHVGIRETCEAAGGQVFLGETLRRTDGGPQRLLTSLAQAWIHGLAPDWGVVLGDRRPQPVELPTYPFQRVRLWPQARQGRTDADSLGLRNADNPLLGAGVPLPETDGFLFTGRLSRGSHVWLADHALAGTVLLPGTAFLELALHAGRLLDCGQVDELLLESPLPLPEQGGVQVQLTVAAPDASGRRTVQVYARPDEPEAFAVGEPWTRHATGVLAPSAPITPVPLGSWPPEGAAELEVGDVYERFAAAGFEYGPAFRGIRAAWRRGEEVFAEVALPDRLRPDAQGFGIHPALLDAVLQTIPLGALVGEDGGIEHGRMPFAWHGVSLHAAGAAALRVRLAPAGEEAVTIRVADQSGLPVATVKSLALRPVKTEQLAAAARRADSLFRLTWERLAAPRAAQQARTVLGPDTPGPEGAERLDGFAQLRAALDAGTGAGTEVPAVVLASVGETGVRAAATAALELLQAWLAEPRLEDSRLVLLTRGAVALPGDPAPDLAQAAVLGLLRSAQSENPGRFTVIDTDGDQASRRALAAALAADEPQLALRKGELHVPRLARATHTEPDGPAFAPDGTVLVTGGTGALGRAVARSLVTDHGVRRLLLVSRSGAAGGLQEELAALGATVTVAACDVADREALAALLDSVPREHPLTGVVHTAAVLDDGIVQSLTAERFDTVLRPKVDAAVHLDELTRDSDLSAFVLFSSAAALFGAPGQGNYSAANAVLDALAQRRRAEGRPAVSLAWGLWAESSGMTGHLDDAGIARIERDGLRALSTAEGLELFAGALGHEEAVLVPFRVDLRQLRAQAPGGVVPHLFRALLPVPVRRDAPAAAAESSLPRQLAAVPAAERGRILADLVRTNAAAVLGLADGQLVDESRGFFDMGLDSLTAVQLRNRLGAAVGVTLPTTLVFDYPTPTALSDYLLGELAIEEAPVPLIGELDGIETALRAVVADGDEEVRGKLYERLQELARICAAPAATGAEAGSGGGLDSASADDIFAFIQQEFGKA</sequence>
<evidence type="ECO:0000256" key="9">
    <source>
        <dbReference type="PROSITE-ProRule" id="PRU01363"/>
    </source>
</evidence>
<keyword evidence="5" id="KW-0808">Transferase</keyword>
<dbReference type="Pfam" id="PF14765">
    <property type="entry name" value="PS-DH"/>
    <property type="match status" value="1"/>
</dbReference>
<dbReference type="SMART" id="SM00825">
    <property type="entry name" value="PKS_KS"/>
    <property type="match status" value="1"/>
</dbReference>
<dbReference type="CDD" id="cd08956">
    <property type="entry name" value="KR_3_FAS_SDR_x"/>
    <property type="match status" value="1"/>
</dbReference>
<evidence type="ECO:0000256" key="8">
    <source>
        <dbReference type="ARBA" id="ARBA00023315"/>
    </source>
</evidence>
<dbReference type="InterPro" id="IPR042104">
    <property type="entry name" value="PKS_dehydratase_sf"/>
</dbReference>
<dbReference type="CDD" id="cd00833">
    <property type="entry name" value="PKS"/>
    <property type="match status" value="1"/>
</dbReference>
<keyword evidence="16" id="KW-1185">Reference proteome</keyword>
<evidence type="ECO:0000259" key="12">
    <source>
        <dbReference type="PROSITE" id="PS50075"/>
    </source>
</evidence>
<evidence type="ECO:0000256" key="10">
    <source>
        <dbReference type="SAM" id="Coils"/>
    </source>
</evidence>
<dbReference type="InterPro" id="IPR036299">
    <property type="entry name" value="Polyketide_synth_docking_sf"/>
</dbReference>
<dbReference type="Proteomes" id="UP001212821">
    <property type="component" value="Chromosome"/>
</dbReference>
<dbReference type="InterPro" id="IPR016036">
    <property type="entry name" value="Malonyl_transacylase_ACP-bd"/>
</dbReference>
<dbReference type="InterPro" id="IPR014031">
    <property type="entry name" value="Ketoacyl_synth_C"/>
</dbReference>
<feature type="domain" description="Carrier" evidence="12">
    <location>
        <begin position="1694"/>
        <end position="1769"/>
    </location>
</feature>
<dbReference type="SUPFAM" id="SSF55048">
    <property type="entry name" value="Probable ACP-binding domain of malonyl-CoA ACP transacylase"/>
    <property type="match status" value="1"/>
</dbReference>
<dbReference type="InterPro" id="IPR018201">
    <property type="entry name" value="Ketoacyl_synth_AS"/>
</dbReference>
<feature type="coiled-coil region" evidence="10">
    <location>
        <begin position="4"/>
        <end position="31"/>
    </location>
</feature>
<dbReference type="Gene3D" id="1.10.1200.10">
    <property type="entry name" value="ACP-like"/>
    <property type="match status" value="1"/>
</dbReference>
<evidence type="ECO:0000256" key="2">
    <source>
        <dbReference type="ARBA" id="ARBA00004792"/>
    </source>
</evidence>
<dbReference type="InterPro" id="IPR016035">
    <property type="entry name" value="Acyl_Trfase/lysoPLipase"/>
</dbReference>
<accession>A0ABY7PZA8</accession>
<dbReference type="Pfam" id="PF02801">
    <property type="entry name" value="Ketoacyl-synt_C"/>
    <property type="match status" value="1"/>
</dbReference>
<dbReference type="PANTHER" id="PTHR43775:SF51">
    <property type="entry name" value="INACTIVE PHENOLPHTHIOCEROL SYNTHESIS POLYKETIDE SYNTHASE TYPE I PKS1-RELATED"/>
    <property type="match status" value="1"/>
</dbReference>
<feature type="domain" description="PKS/mFAS DH" evidence="14">
    <location>
        <begin position="941"/>
        <end position="1223"/>
    </location>
</feature>
<evidence type="ECO:0000256" key="4">
    <source>
        <dbReference type="ARBA" id="ARBA00022553"/>
    </source>
</evidence>
<dbReference type="SMART" id="SM00826">
    <property type="entry name" value="PKS_DH"/>
    <property type="match status" value="1"/>
</dbReference>
<dbReference type="InterPro" id="IPR050091">
    <property type="entry name" value="PKS_NRPS_Biosynth_Enz"/>
</dbReference>
<dbReference type="Pfam" id="PF21089">
    <property type="entry name" value="PKS_DH_N"/>
    <property type="match status" value="1"/>
</dbReference>
<dbReference type="Pfam" id="PF22953">
    <property type="entry name" value="SpnB_Rossmann"/>
    <property type="match status" value="1"/>
</dbReference>
<dbReference type="Pfam" id="PF00550">
    <property type="entry name" value="PP-binding"/>
    <property type="match status" value="1"/>
</dbReference>
<evidence type="ECO:0000256" key="7">
    <source>
        <dbReference type="ARBA" id="ARBA00023268"/>
    </source>
</evidence>
<dbReference type="SMART" id="SM00822">
    <property type="entry name" value="PKS_KR"/>
    <property type="match status" value="1"/>
</dbReference>
<dbReference type="InterPro" id="IPR014043">
    <property type="entry name" value="Acyl_transferase_dom"/>
</dbReference>
<dbReference type="SUPFAM" id="SSF52151">
    <property type="entry name" value="FabD/lysophospholipase-like"/>
    <property type="match status" value="1"/>
</dbReference>
<evidence type="ECO:0000259" key="14">
    <source>
        <dbReference type="PROSITE" id="PS52019"/>
    </source>
</evidence>
<dbReference type="SMART" id="SM00823">
    <property type="entry name" value="PKS_PP"/>
    <property type="match status" value="1"/>
</dbReference>
<dbReference type="InterPro" id="IPR014030">
    <property type="entry name" value="Ketoacyl_synth_N"/>
</dbReference>
<dbReference type="SUPFAM" id="SSF51735">
    <property type="entry name" value="NAD(P)-binding Rossmann-fold domains"/>
    <property type="match status" value="2"/>
</dbReference>
<comment type="pathway">
    <text evidence="2">Antibiotic biosynthesis.</text>
</comment>
<dbReference type="InterPro" id="IPR020841">
    <property type="entry name" value="PKS_Beta-ketoAc_synthase_dom"/>
</dbReference>
<dbReference type="InterPro" id="IPR001227">
    <property type="entry name" value="Ac_transferase_dom_sf"/>
</dbReference>
<evidence type="ECO:0000256" key="5">
    <source>
        <dbReference type="ARBA" id="ARBA00022679"/>
    </source>
</evidence>
<dbReference type="InterPro" id="IPR049552">
    <property type="entry name" value="PKS_DH_N"/>
</dbReference>
<dbReference type="InterPro" id="IPR006162">
    <property type="entry name" value="Ppantetheine_attach_site"/>
</dbReference>
<dbReference type="Pfam" id="PF08990">
    <property type="entry name" value="Docking"/>
    <property type="match status" value="1"/>
</dbReference>
<keyword evidence="7" id="KW-0511">Multifunctional enzyme</keyword>
<dbReference type="InterPro" id="IPR032821">
    <property type="entry name" value="PKS_assoc"/>
</dbReference>
<dbReference type="PROSITE" id="PS50075">
    <property type="entry name" value="CARRIER"/>
    <property type="match status" value="1"/>
</dbReference>
<dbReference type="SUPFAM" id="SSF47336">
    <property type="entry name" value="ACP-like"/>
    <property type="match status" value="1"/>
</dbReference>
<dbReference type="Pfam" id="PF00698">
    <property type="entry name" value="Acyl_transf_1"/>
    <property type="match status" value="1"/>
</dbReference>
<feature type="active site" description="Proton acceptor; for dehydratase activity" evidence="9">
    <location>
        <position position="973"/>
    </location>
</feature>
<dbReference type="EMBL" id="CP115450">
    <property type="protein sequence ID" value="WBP85582.1"/>
    <property type="molecule type" value="Genomic_DNA"/>
</dbReference>
<keyword evidence="4" id="KW-0597">Phosphoprotein</keyword>
<dbReference type="InterPro" id="IPR049900">
    <property type="entry name" value="PKS_mFAS_DH"/>
</dbReference>
<evidence type="ECO:0000256" key="6">
    <source>
        <dbReference type="ARBA" id="ARBA00023194"/>
    </source>
</evidence>
<dbReference type="Gene3D" id="3.40.47.10">
    <property type="match status" value="1"/>
</dbReference>
<dbReference type="SUPFAM" id="SSF53901">
    <property type="entry name" value="Thiolase-like"/>
    <property type="match status" value="1"/>
</dbReference>
<dbReference type="SMART" id="SM01294">
    <property type="entry name" value="PKS_PP_betabranch"/>
    <property type="match status" value="1"/>
</dbReference>
<dbReference type="InterPro" id="IPR020807">
    <property type="entry name" value="PKS_DH"/>
</dbReference>
<dbReference type="InterPro" id="IPR036736">
    <property type="entry name" value="ACP-like_sf"/>
</dbReference>
<feature type="active site" description="Proton donor; for dehydratase activity" evidence="9">
    <location>
        <position position="1142"/>
    </location>
</feature>
<dbReference type="InterPro" id="IPR009081">
    <property type="entry name" value="PP-bd_ACP"/>
</dbReference>
<feature type="compositionally biased region" description="Low complexity" evidence="11">
    <location>
        <begin position="471"/>
        <end position="482"/>
    </location>
</feature>
<dbReference type="Pfam" id="PF16197">
    <property type="entry name" value="KAsynt_C_assoc"/>
    <property type="match status" value="1"/>
</dbReference>
<dbReference type="PROSITE" id="PS00606">
    <property type="entry name" value="KS3_1"/>
    <property type="match status" value="1"/>
</dbReference>
<evidence type="ECO:0000256" key="1">
    <source>
        <dbReference type="ARBA" id="ARBA00001957"/>
    </source>
</evidence>
<feature type="region of interest" description="Disordered" evidence="11">
    <location>
        <begin position="463"/>
        <end position="482"/>
    </location>
</feature>
<dbReference type="Pfam" id="PF00109">
    <property type="entry name" value="ketoacyl-synt"/>
    <property type="match status" value="1"/>
</dbReference>
<feature type="compositionally biased region" description="Basic and acidic residues" evidence="11">
    <location>
        <begin position="84"/>
        <end position="93"/>
    </location>
</feature>
<dbReference type="SUPFAM" id="SSF101173">
    <property type="entry name" value="Docking domain B of the erythromycin polyketide synthase (DEBS)"/>
    <property type="match status" value="1"/>
</dbReference>
<feature type="domain" description="Ketosynthase family 3 (KS3)" evidence="13">
    <location>
        <begin position="33"/>
        <end position="458"/>
    </location>
</feature>
<evidence type="ECO:0000313" key="16">
    <source>
        <dbReference type="Proteomes" id="UP001212821"/>
    </source>
</evidence>
<dbReference type="PANTHER" id="PTHR43775">
    <property type="entry name" value="FATTY ACID SYNTHASE"/>
    <property type="match status" value="1"/>
</dbReference>
<keyword evidence="10" id="KW-0175">Coiled coil</keyword>